<evidence type="ECO:0000313" key="1">
    <source>
        <dbReference type="EMBL" id="OGG00504.1"/>
    </source>
</evidence>
<protein>
    <submittedName>
        <fullName evidence="1">Uncharacterized protein</fullName>
    </submittedName>
</protein>
<organism evidence="1 2">
    <name type="scientific">Candidatus Gottesmanbacteria bacterium RBG_13_37_7</name>
    <dbReference type="NCBI Taxonomy" id="1798369"/>
    <lineage>
        <taxon>Bacteria</taxon>
        <taxon>Candidatus Gottesmaniibacteriota</taxon>
    </lineage>
</organism>
<dbReference type="EMBL" id="MFIY01000006">
    <property type="protein sequence ID" value="OGG00504.1"/>
    <property type="molecule type" value="Genomic_DNA"/>
</dbReference>
<accession>A0A1F5YK96</accession>
<evidence type="ECO:0000313" key="2">
    <source>
        <dbReference type="Proteomes" id="UP000178230"/>
    </source>
</evidence>
<name>A0A1F5YK96_9BACT</name>
<comment type="caution">
    <text evidence="1">The sequence shown here is derived from an EMBL/GenBank/DDBJ whole genome shotgun (WGS) entry which is preliminary data.</text>
</comment>
<sequence>MRACPVGTVLTYPCECTSEYKPKKQGTINLFAYTKKGSRRIPYEGIFTVCENLSFTHEYSNKPGLVQACYILETDKSGHVTARFSPGNYIIGSPMKTVGVWKFNPQYFWLGQAEMVRVTALLEFPN</sequence>
<dbReference type="Proteomes" id="UP000178230">
    <property type="component" value="Unassembled WGS sequence"/>
</dbReference>
<reference evidence="1 2" key="1">
    <citation type="journal article" date="2016" name="Nat. Commun.">
        <title>Thousands of microbial genomes shed light on interconnected biogeochemical processes in an aquifer system.</title>
        <authorList>
            <person name="Anantharaman K."/>
            <person name="Brown C.T."/>
            <person name="Hug L.A."/>
            <person name="Sharon I."/>
            <person name="Castelle C.J."/>
            <person name="Probst A.J."/>
            <person name="Thomas B.C."/>
            <person name="Singh A."/>
            <person name="Wilkins M.J."/>
            <person name="Karaoz U."/>
            <person name="Brodie E.L."/>
            <person name="Williams K.H."/>
            <person name="Hubbard S.S."/>
            <person name="Banfield J.F."/>
        </authorList>
    </citation>
    <scope>NUCLEOTIDE SEQUENCE [LARGE SCALE GENOMIC DNA]</scope>
</reference>
<proteinExistence type="predicted"/>
<dbReference type="AlphaFoldDB" id="A0A1F5YK96"/>
<gene>
    <name evidence="1" type="ORF">A2Y99_02665</name>
</gene>